<reference evidence="1" key="1">
    <citation type="submission" date="2025-08" db="UniProtKB">
        <authorList>
            <consortium name="Ensembl"/>
        </authorList>
    </citation>
    <scope>IDENTIFICATION</scope>
</reference>
<accession>A0A8D0L7K5</accession>
<protein>
    <submittedName>
        <fullName evidence="1">Uncharacterized protein</fullName>
    </submittedName>
</protein>
<dbReference type="PANTHER" id="PTHR48421">
    <property type="entry name" value="MYCBP-ASSOCIATED PROTEIN"/>
    <property type="match status" value="1"/>
</dbReference>
<keyword evidence="2" id="KW-1185">Reference proteome</keyword>
<dbReference type="AlphaFoldDB" id="A0A8D0L7K5"/>
<dbReference type="InterPro" id="IPR032707">
    <property type="entry name" value="MYCBPAP"/>
</dbReference>
<proteinExistence type="predicted"/>
<dbReference type="Proteomes" id="UP000694392">
    <property type="component" value="Unplaced"/>
</dbReference>
<dbReference type="Ensembl" id="ENSSPUT00000014319.1">
    <property type="protein sequence ID" value="ENSSPUP00000013431.1"/>
    <property type="gene ID" value="ENSSPUG00000010328.1"/>
</dbReference>
<dbReference type="PANTHER" id="PTHR48421:SF1">
    <property type="entry name" value="MYCBP-ASSOCIATED PROTEIN"/>
    <property type="match status" value="1"/>
</dbReference>
<name>A0A8D0L7K5_SPHPU</name>
<sequence>MNVPQAPEEEEIVHRKSFMEEILLEKSLVEVAHRKSAAETVLSQQSTMEIAQRKSVFEETLQKKIGAYQICRKSTQDESLGQLSTEEEEEEEEEVFPSEWNLSFEDFKQALLLVPEEEEREAALAQLNKAALELCVVPRPTQSDLLYQTWYVPTEGKNPPTSILAQLGLHWKPPNLFQRAGNWL</sequence>
<reference evidence="1" key="2">
    <citation type="submission" date="2025-09" db="UniProtKB">
        <authorList>
            <consortium name="Ensembl"/>
        </authorList>
    </citation>
    <scope>IDENTIFICATION</scope>
</reference>
<organism evidence="1 2">
    <name type="scientific">Sphenodon punctatus</name>
    <name type="common">Tuatara</name>
    <name type="synonym">Hatteria punctata</name>
    <dbReference type="NCBI Taxonomy" id="8508"/>
    <lineage>
        <taxon>Eukaryota</taxon>
        <taxon>Metazoa</taxon>
        <taxon>Chordata</taxon>
        <taxon>Craniata</taxon>
        <taxon>Vertebrata</taxon>
        <taxon>Euteleostomi</taxon>
        <taxon>Lepidosauria</taxon>
        <taxon>Sphenodontia</taxon>
        <taxon>Sphenodontidae</taxon>
        <taxon>Sphenodon</taxon>
    </lineage>
</organism>
<evidence type="ECO:0000313" key="1">
    <source>
        <dbReference type="Ensembl" id="ENSSPUP00000013431.1"/>
    </source>
</evidence>
<evidence type="ECO:0000313" key="2">
    <source>
        <dbReference type="Proteomes" id="UP000694392"/>
    </source>
</evidence>